<evidence type="ECO:0000256" key="1">
    <source>
        <dbReference type="SAM" id="SignalP"/>
    </source>
</evidence>
<keyword evidence="1" id="KW-0732">Signal</keyword>
<dbReference type="Pfam" id="PF16956">
    <property type="entry name" value="Porin_7"/>
    <property type="match status" value="1"/>
</dbReference>
<gene>
    <name evidence="2" type="ORF">GCM10007895_22730</name>
</gene>
<feature type="chain" id="PRO_5041398981" evidence="1">
    <location>
        <begin position="28"/>
        <end position="288"/>
    </location>
</feature>
<dbReference type="AlphaFoldDB" id="A0AA37RYI2"/>
<reference evidence="2" key="2">
    <citation type="submission" date="2023-01" db="EMBL/GenBank/DDBJ databases">
        <title>Draft genome sequence of Paraferrimonas sedimenticola strain NBRC 101628.</title>
        <authorList>
            <person name="Sun Q."/>
            <person name="Mori K."/>
        </authorList>
    </citation>
    <scope>NUCLEOTIDE SEQUENCE</scope>
    <source>
        <strain evidence="2">NBRC 101628</strain>
    </source>
</reference>
<organism evidence="2 3">
    <name type="scientific">Paraferrimonas sedimenticola</name>
    <dbReference type="NCBI Taxonomy" id="375674"/>
    <lineage>
        <taxon>Bacteria</taxon>
        <taxon>Pseudomonadati</taxon>
        <taxon>Pseudomonadota</taxon>
        <taxon>Gammaproteobacteria</taxon>
        <taxon>Alteromonadales</taxon>
        <taxon>Ferrimonadaceae</taxon>
        <taxon>Paraferrimonas</taxon>
    </lineage>
</organism>
<sequence length="288" mass="32522">MPRLVRPKPAAALLLASGLFIPSLVLAEELTSESTDQTDTYQHEVSASLLNASDQTLAAEYRYYLDPVDWNNGPYALNDFLSKTSRIGGALAVPRDDPNNRYAVALEGRYIFDSEWFINAGLGHAKNYSTTNNLYAIGAGKYLNDQTALALNYNRQNIDFGNRSSDDSYDAISLAVQHFRPLSENRGMNFEAAITADRKEYKYRFGERSSQNQVTLSAKGEYFFNQGWRAGVGFYSEFQHAKRDVAMLYTDYQWRVSKNIIISPAIHTEFGQDADNKLKLDLQAKVRF</sequence>
<accession>A0AA37RYI2</accession>
<proteinExistence type="predicted"/>
<evidence type="ECO:0000313" key="3">
    <source>
        <dbReference type="Proteomes" id="UP001161422"/>
    </source>
</evidence>
<dbReference type="RefSeq" id="WP_095504275.1">
    <property type="nucleotide sequence ID" value="NZ_BSNC01000005.1"/>
</dbReference>
<reference evidence="2" key="1">
    <citation type="journal article" date="2014" name="Int. J. Syst. Evol. Microbiol.">
        <title>Complete genome sequence of Corynebacterium casei LMG S-19264T (=DSM 44701T), isolated from a smear-ripened cheese.</title>
        <authorList>
            <consortium name="US DOE Joint Genome Institute (JGI-PGF)"/>
            <person name="Walter F."/>
            <person name="Albersmeier A."/>
            <person name="Kalinowski J."/>
            <person name="Ruckert C."/>
        </authorList>
    </citation>
    <scope>NUCLEOTIDE SEQUENCE</scope>
    <source>
        <strain evidence="2">NBRC 101628</strain>
    </source>
</reference>
<dbReference type="SUPFAM" id="SSF56935">
    <property type="entry name" value="Porins"/>
    <property type="match status" value="1"/>
</dbReference>
<dbReference type="EMBL" id="BSNC01000005">
    <property type="protein sequence ID" value="GLP96967.1"/>
    <property type="molecule type" value="Genomic_DNA"/>
</dbReference>
<name>A0AA37RYI2_9GAMM</name>
<keyword evidence="3" id="KW-1185">Reference proteome</keyword>
<feature type="signal peptide" evidence="1">
    <location>
        <begin position="1"/>
        <end position="27"/>
    </location>
</feature>
<dbReference type="InterPro" id="IPR031593">
    <property type="entry name" value="Porin_7"/>
</dbReference>
<evidence type="ECO:0000313" key="2">
    <source>
        <dbReference type="EMBL" id="GLP96967.1"/>
    </source>
</evidence>
<dbReference type="Proteomes" id="UP001161422">
    <property type="component" value="Unassembled WGS sequence"/>
</dbReference>
<protein>
    <submittedName>
        <fullName evidence="2">Uncharacterized protein</fullName>
    </submittedName>
</protein>
<comment type="caution">
    <text evidence="2">The sequence shown here is derived from an EMBL/GenBank/DDBJ whole genome shotgun (WGS) entry which is preliminary data.</text>
</comment>